<dbReference type="SUPFAM" id="SSF63712">
    <property type="entry name" value="Nicotinic receptor ligand binding domain-like"/>
    <property type="match status" value="1"/>
</dbReference>
<keyword evidence="6" id="KW-0732">Signal</keyword>
<evidence type="ECO:0000313" key="15">
    <source>
        <dbReference type="Proteomes" id="UP000274756"/>
    </source>
</evidence>
<feature type="transmembrane region" description="Helical" evidence="11">
    <location>
        <begin position="237"/>
        <end position="256"/>
    </location>
</feature>
<evidence type="ECO:0000256" key="1">
    <source>
        <dbReference type="ARBA" id="ARBA00004141"/>
    </source>
</evidence>
<feature type="transmembrane region" description="Helical" evidence="11">
    <location>
        <begin position="363"/>
        <end position="381"/>
    </location>
</feature>
<sequence>IFIKFFSLPILWSQSTKIRHSRRIGFEGQIVSKLLADYDPFTRPPVRGTAEHSSIIVILSIFIDRIIWHNHHAEVNLYLRQQWEDGRLVYEVDSREEIDEVVIPANKRIWTPDTYFSNADDKRYSERRRIVVEPTGFIRSSEMRTVTVPFEYGDKFPLDNARKLKLRISNNYPIEDIVYLWANSPPVIVPVEVSSELQEDEFRFQSAVADDCVGNYTVGVYSCIDVVVTFGGSSSQALIGLFLPSVFLIFMSWLHFWIHGSWSVPRTVSAAVPFLIFIFYPQPYLATKGIGAIQTWLIFCILITFASFVEYFVVICAGIRRTIRYKEERQNDESPLTAVIETSYDSKCANFQYRNGFDMLSRFAFPLIFLVFLIIYFVIYFI</sequence>
<dbReference type="WBParaSite" id="DME_0000114501-mRNA-1">
    <property type="protein sequence ID" value="DME_0000114501-mRNA-1"/>
    <property type="gene ID" value="DME_0000114501"/>
</dbReference>
<keyword evidence="5 11" id="KW-0812">Transmembrane</keyword>
<evidence type="ECO:0000313" key="13">
    <source>
        <dbReference type="EMBL" id="VDN55532.1"/>
    </source>
</evidence>
<evidence type="ECO:0000256" key="10">
    <source>
        <dbReference type="ARBA" id="ARBA00023303"/>
    </source>
</evidence>
<dbReference type="PANTHER" id="PTHR18945">
    <property type="entry name" value="NEUROTRANSMITTER GATED ION CHANNEL"/>
    <property type="match status" value="1"/>
</dbReference>
<dbReference type="AlphaFoldDB" id="A0A0N4U352"/>
<evidence type="ECO:0000256" key="7">
    <source>
        <dbReference type="ARBA" id="ARBA00022989"/>
    </source>
</evidence>
<dbReference type="GO" id="GO:0005230">
    <property type="term" value="F:extracellular ligand-gated monoatomic ion channel activity"/>
    <property type="evidence" value="ECO:0007669"/>
    <property type="project" value="InterPro"/>
</dbReference>
<evidence type="ECO:0000256" key="5">
    <source>
        <dbReference type="ARBA" id="ARBA00022692"/>
    </source>
</evidence>
<keyword evidence="7 11" id="KW-1133">Transmembrane helix</keyword>
<comment type="subcellular location">
    <subcellularLocation>
        <location evidence="2">Cell membrane</location>
    </subcellularLocation>
    <subcellularLocation>
        <location evidence="1">Membrane</location>
        <topology evidence="1">Multi-pass membrane protein</topology>
    </subcellularLocation>
</comment>
<dbReference type="SUPFAM" id="SSF90112">
    <property type="entry name" value="Neurotransmitter-gated ion-channel transmembrane pore"/>
    <property type="match status" value="1"/>
</dbReference>
<dbReference type="CDD" id="cd18987">
    <property type="entry name" value="LGIC_ECD_anion"/>
    <property type="match status" value="1"/>
</dbReference>
<keyword evidence="3" id="KW-0813">Transport</keyword>
<organism evidence="14 16">
    <name type="scientific">Dracunculus medinensis</name>
    <name type="common">Guinea worm</name>
    <dbReference type="NCBI Taxonomy" id="318479"/>
    <lineage>
        <taxon>Eukaryota</taxon>
        <taxon>Metazoa</taxon>
        <taxon>Ecdysozoa</taxon>
        <taxon>Nematoda</taxon>
        <taxon>Chromadorea</taxon>
        <taxon>Rhabditida</taxon>
        <taxon>Spirurina</taxon>
        <taxon>Dracunculoidea</taxon>
        <taxon>Dracunculidae</taxon>
        <taxon>Dracunculus</taxon>
    </lineage>
</organism>
<dbReference type="InterPro" id="IPR006028">
    <property type="entry name" value="GABAA/Glycine_rcpt"/>
</dbReference>
<protein>
    <submittedName>
        <fullName evidence="16">Neur_chan_LBD domain-containing protein</fullName>
    </submittedName>
</protein>
<dbReference type="GO" id="GO:0004888">
    <property type="term" value="F:transmembrane signaling receptor activity"/>
    <property type="evidence" value="ECO:0007669"/>
    <property type="project" value="InterPro"/>
</dbReference>
<dbReference type="Proteomes" id="UP000038040">
    <property type="component" value="Unplaced"/>
</dbReference>
<reference evidence="13 15" key="2">
    <citation type="submission" date="2018-11" db="EMBL/GenBank/DDBJ databases">
        <authorList>
            <consortium name="Pathogen Informatics"/>
        </authorList>
    </citation>
    <scope>NUCLEOTIDE SEQUENCE [LARGE SCALE GENOMIC DNA]</scope>
</reference>
<evidence type="ECO:0000313" key="14">
    <source>
        <dbReference type="Proteomes" id="UP000038040"/>
    </source>
</evidence>
<feature type="domain" description="Neurotransmitter-gated ion-channel ligand-binding" evidence="12">
    <location>
        <begin position="28"/>
        <end position="201"/>
    </location>
</feature>
<evidence type="ECO:0000259" key="12">
    <source>
        <dbReference type="Pfam" id="PF02931"/>
    </source>
</evidence>
<evidence type="ECO:0000256" key="4">
    <source>
        <dbReference type="ARBA" id="ARBA00022475"/>
    </source>
</evidence>
<dbReference type="InterPro" id="IPR006202">
    <property type="entry name" value="Neur_chan_lig-bd"/>
</dbReference>
<keyword evidence="4" id="KW-1003">Cell membrane</keyword>
<accession>A0A0N4U352</accession>
<evidence type="ECO:0000313" key="16">
    <source>
        <dbReference type="WBParaSite" id="DME_0000114501-mRNA-1"/>
    </source>
</evidence>
<dbReference type="Pfam" id="PF02931">
    <property type="entry name" value="Neur_chan_LBD"/>
    <property type="match status" value="1"/>
</dbReference>
<dbReference type="InterPro" id="IPR038050">
    <property type="entry name" value="Neuro_actylchol_rec"/>
</dbReference>
<dbReference type="OrthoDB" id="5779643at2759"/>
<dbReference type="InterPro" id="IPR036734">
    <property type="entry name" value="Neur_chan_lig-bd_sf"/>
</dbReference>
<keyword evidence="10" id="KW-0407">Ion channel</keyword>
<dbReference type="Gene3D" id="2.70.170.10">
    <property type="entry name" value="Neurotransmitter-gated ion-channel ligand-binding domain"/>
    <property type="match status" value="1"/>
</dbReference>
<evidence type="ECO:0000256" key="8">
    <source>
        <dbReference type="ARBA" id="ARBA00023065"/>
    </source>
</evidence>
<name>A0A0N4U352_DRAME</name>
<feature type="transmembrane region" description="Helical" evidence="11">
    <location>
        <begin position="268"/>
        <end position="284"/>
    </location>
</feature>
<feature type="transmembrane region" description="Helical" evidence="11">
    <location>
        <begin position="296"/>
        <end position="319"/>
    </location>
</feature>
<dbReference type="GO" id="GO:0005886">
    <property type="term" value="C:plasma membrane"/>
    <property type="evidence" value="ECO:0007669"/>
    <property type="project" value="UniProtKB-SubCell"/>
</dbReference>
<reference evidence="16" key="1">
    <citation type="submission" date="2017-02" db="UniProtKB">
        <authorList>
            <consortium name="WormBaseParasite"/>
        </authorList>
    </citation>
    <scope>IDENTIFICATION</scope>
</reference>
<keyword evidence="8" id="KW-0406">Ion transport</keyword>
<evidence type="ECO:0000256" key="3">
    <source>
        <dbReference type="ARBA" id="ARBA00022448"/>
    </source>
</evidence>
<dbReference type="PRINTS" id="PR00253">
    <property type="entry name" value="GABAARECEPTR"/>
</dbReference>
<dbReference type="EMBL" id="UYYG01001152">
    <property type="protein sequence ID" value="VDN55532.1"/>
    <property type="molecule type" value="Genomic_DNA"/>
</dbReference>
<evidence type="ECO:0000256" key="9">
    <source>
        <dbReference type="ARBA" id="ARBA00023136"/>
    </source>
</evidence>
<keyword evidence="9 11" id="KW-0472">Membrane</keyword>
<dbReference type="InterPro" id="IPR006201">
    <property type="entry name" value="Neur_channel"/>
</dbReference>
<gene>
    <name evidence="13" type="ORF">DME_LOCUS5505</name>
</gene>
<keyword evidence="15" id="KW-1185">Reference proteome</keyword>
<dbReference type="STRING" id="318479.A0A0N4U352"/>
<evidence type="ECO:0000256" key="11">
    <source>
        <dbReference type="SAM" id="Phobius"/>
    </source>
</evidence>
<dbReference type="Gene3D" id="1.20.58.390">
    <property type="entry name" value="Neurotransmitter-gated ion-channel transmembrane domain"/>
    <property type="match status" value="1"/>
</dbReference>
<dbReference type="InterPro" id="IPR036719">
    <property type="entry name" value="Neuro-gated_channel_TM_sf"/>
</dbReference>
<dbReference type="Proteomes" id="UP000274756">
    <property type="component" value="Unassembled WGS sequence"/>
</dbReference>
<evidence type="ECO:0000256" key="2">
    <source>
        <dbReference type="ARBA" id="ARBA00004236"/>
    </source>
</evidence>
<evidence type="ECO:0000256" key="6">
    <source>
        <dbReference type="ARBA" id="ARBA00022729"/>
    </source>
</evidence>
<proteinExistence type="predicted"/>